<feature type="chain" id="PRO_5003654545" description="DUF2845 domain-containing protein" evidence="1">
    <location>
        <begin position="21"/>
        <end position="113"/>
    </location>
</feature>
<evidence type="ECO:0000313" key="2">
    <source>
        <dbReference type="EMBL" id="AFJ03662.1"/>
    </source>
</evidence>
<keyword evidence="3" id="KW-1185">Reference proteome</keyword>
<name>I1YL69_METFJ</name>
<evidence type="ECO:0000313" key="3">
    <source>
        <dbReference type="Proteomes" id="UP000009145"/>
    </source>
</evidence>
<proteinExistence type="predicted"/>
<dbReference type="AlphaFoldDB" id="I1YL69"/>
<sequence length="113" mass="12248" precursor="true">MGRLLMLGISLILTSTVTQAGGSRDVPDVACGDNKILVGMTLDEVMAGCTPNWKPAYISEHIRSRRDGSSDTYHKWLIYPVDQPGTHVLFKNGEIVRIFTNIAAPAPAPVALQ</sequence>
<dbReference type="RefSeq" id="WP_014705080.1">
    <property type="nucleotide sequence ID" value="NC_017856.1"/>
</dbReference>
<gene>
    <name evidence="2" type="ordered locus">Q7C_2541</name>
</gene>
<dbReference type="KEGG" id="mec:Q7C_2541"/>
<accession>I1YL69</accession>
<reference evidence="2 3" key="1">
    <citation type="journal article" date="2012" name="J. Bacteriol.">
        <title>Complete genome sequences of Methylophaga sp. strain JAM1 and Methylophaga sp. strain JAM7.</title>
        <authorList>
            <person name="Villeneuve C."/>
            <person name="Martineau C."/>
            <person name="Mauffrey F."/>
            <person name="Villemur R."/>
        </authorList>
    </citation>
    <scope>NUCLEOTIDE SEQUENCE [LARGE SCALE GENOMIC DNA]</scope>
    <source>
        <strain evidence="2 3">JAM7</strain>
    </source>
</reference>
<organism evidence="2 3">
    <name type="scientific">Methylophaga frappieri (strain ATCC BAA-2434 / DSM 25690 / JAM7)</name>
    <dbReference type="NCBI Taxonomy" id="754477"/>
    <lineage>
        <taxon>Bacteria</taxon>
        <taxon>Pseudomonadati</taxon>
        <taxon>Pseudomonadota</taxon>
        <taxon>Gammaproteobacteria</taxon>
        <taxon>Thiotrichales</taxon>
        <taxon>Piscirickettsiaceae</taxon>
        <taxon>Methylophaga</taxon>
    </lineage>
</organism>
<dbReference type="STRING" id="754477.Q7C_2541"/>
<evidence type="ECO:0008006" key="4">
    <source>
        <dbReference type="Google" id="ProtNLM"/>
    </source>
</evidence>
<dbReference type="HOGENOM" id="CLU_2155416_0_0_6"/>
<protein>
    <recommendedName>
        <fullName evidence="4">DUF2845 domain-containing protein</fullName>
    </recommendedName>
</protein>
<feature type="signal peptide" evidence="1">
    <location>
        <begin position="1"/>
        <end position="20"/>
    </location>
</feature>
<evidence type="ECO:0000256" key="1">
    <source>
        <dbReference type="SAM" id="SignalP"/>
    </source>
</evidence>
<dbReference type="PATRIC" id="fig|754477.3.peg.2495"/>
<dbReference type="EMBL" id="CP003380">
    <property type="protein sequence ID" value="AFJ03662.1"/>
    <property type="molecule type" value="Genomic_DNA"/>
</dbReference>
<dbReference type="Proteomes" id="UP000009145">
    <property type="component" value="Chromosome"/>
</dbReference>
<keyword evidence="1" id="KW-0732">Signal</keyword>